<evidence type="ECO:0000256" key="1">
    <source>
        <dbReference type="SAM" id="Phobius"/>
    </source>
</evidence>
<evidence type="ECO:0000313" key="4">
    <source>
        <dbReference type="Proteomes" id="UP000024635"/>
    </source>
</evidence>
<dbReference type="OrthoDB" id="5862239at2759"/>
<keyword evidence="2" id="KW-0732">Signal</keyword>
<feature type="signal peptide" evidence="2">
    <location>
        <begin position="1"/>
        <end position="21"/>
    </location>
</feature>
<feature type="transmembrane region" description="Helical" evidence="1">
    <location>
        <begin position="40"/>
        <end position="63"/>
    </location>
</feature>
<keyword evidence="1" id="KW-0812">Transmembrane</keyword>
<evidence type="ECO:0000313" key="3">
    <source>
        <dbReference type="EMBL" id="EYB84437.1"/>
    </source>
</evidence>
<sequence>MNHRAVVPFISFLFLLAIASAALLDALRFVHCESTSSFSLLYFPLFLVNNVFVTLGAFIFWIISERKTVNPTTVNRRLATSWITDSSVVSHRSESRKEIAHSFYDNVLPWEYVKSIKTEFIDECSYDYDVTAQLFWEASYYEAAYCRAFLERYNEFTYLSARLSVAWKC</sequence>
<keyword evidence="4" id="KW-1185">Reference proteome</keyword>
<dbReference type="Proteomes" id="UP000024635">
    <property type="component" value="Unassembled WGS sequence"/>
</dbReference>
<dbReference type="AlphaFoldDB" id="A0A016S286"/>
<name>A0A016S286_9BILA</name>
<dbReference type="EMBL" id="JARK01001652">
    <property type="protein sequence ID" value="EYB84437.1"/>
    <property type="molecule type" value="Genomic_DNA"/>
</dbReference>
<proteinExistence type="predicted"/>
<keyword evidence="1" id="KW-0472">Membrane</keyword>
<reference evidence="4" key="1">
    <citation type="journal article" date="2015" name="Nat. Genet.">
        <title>The genome and transcriptome of the zoonotic hookworm Ancylostoma ceylanicum identify infection-specific gene families.</title>
        <authorList>
            <person name="Schwarz E.M."/>
            <person name="Hu Y."/>
            <person name="Antoshechkin I."/>
            <person name="Miller M.M."/>
            <person name="Sternberg P.W."/>
            <person name="Aroian R.V."/>
        </authorList>
    </citation>
    <scope>NUCLEOTIDE SEQUENCE</scope>
    <source>
        <strain evidence="4">HY135</strain>
    </source>
</reference>
<evidence type="ECO:0000256" key="2">
    <source>
        <dbReference type="SAM" id="SignalP"/>
    </source>
</evidence>
<keyword evidence="1" id="KW-1133">Transmembrane helix</keyword>
<comment type="caution">
    <text evidence="3">The sequence shown here is derived from an EMBL/GenBank/DDBJ whole genome shotgun (WGS) entry which is preliminary data.</text>
</comment>
<protein>
    <submittedName>
        <fullName evidence="3">Uncharacterized protein</fullName>
    </submittedName>
</protein>
<feature type="chain" id="PRO_5001488932" evidence="2">
    <location>
        <begin position="22"/>
        <end position="169"/>
    </location>
</feature>
<gene>
    <name evidence="3" type="primary">Acey_s0316.g2285</name>
    <name evidence="3" type="ORF">Y032_0316g2285</name>
</gene>
<accession>A0A016S286</accession>
<organism evidence="3 4">
    <name type="scientific">Ancylostoma ceylanicum</name>
    <dbReference type="NCBI Taxonomy" id="53326"/>
    <lineage>
        <taxon>Eukaryota</taxon>
        <taxon>Metazoa</taxon>
        <taxon>Ecdysozoa</taxon>
        <taxon>Nematoda</taxon>
        <taxon>Chromadorea</taxon>
        <taxon>Rhabditida</taxon>
        <taxon>Rhabditina</taxon>
        <taxon>Rhabditomorpha</taxon>
        <taxon>Strongyloidea</taxon>
        <taxon>Ancylostomatidae</taxon>
        <taxon>Ancylostomatinae</taxon>
        <taxon>Ancylostoma</taxon>
    </lineage>
</organism>